<dbReference type="PANTHER" id="PTHR43434:SF23">
    <property type="entry name" value="PHOSPHOGLYCOLATE PHOSPHATASE"/>
    <property type="match status" value="1"/>
</dbReference>
<keyword evidence="1" id="KW-0479">Metal-binding</keyword>
<dbReference type="Proteomes" id="UP000664800">
    <property type="component" value="Unassembled WGS sequence"/>
</dbReference>
<evidence type="ECO:0000313" key="5">
    <source>
        <dbReference type="EMBL" id="MBN8744293.1"/>
    </source>
</evidence>
<dbReference type="EMBL" id="JAFKMR010000016">
    <property type="protein sequence ID" value="MBN8744293.1"/>
    <property type="molecule type" value="Genomic_DNA"/>
</dbReference>
<dbReference type="Gene3D" id="1.10.150.240">
    <property type="entry name" value="Putative phosphatase, domain 2"/>
    <property type="match status" value="1"/>
</dbReference>
<dbReference type="NCBIfam" id="TIGR01509">
    <property type="entry name" value="HAD-SF-IA-v3"/>
    <property type="match status" value="1"/>
</dbReference>
<evidence type="ECO:0000313" key="6">
    <source>
        <dbReference type="Proteomes" id="UP000664800"/>
    </source>
</evidence>
<keyword evidence="2 5" id="KW-0378">Hydrolase</keyword>
<dbReference type="InterPro" id="IPR050155">
    <property type="entry name" value="HAD-like_hydrolase_sf"/>
</dbReference>
<comment type="caution">
    <text evidence="5">The sequence shown here is derived from an EMBL/GenBank/DDBJ whole genome shotgun (WGS) entry which is preliminary data.</text>
</comment>
<dbReference type="GO" id="GO:0005829">
    <property type="term" value="C:cytosol"/>
    <property type="evidence" value="ECO:0007669"/>
    <property type="project" value="TreeGrafter"/>
</dbReference>
<dbReference type="GO" id="GO:0008967">
    <property type="term" value="F:phosphoglycolate phosphatase activity"/>
    <property type="evidence" value="ECO:0007669"/>
    <property type="project" value="TreeGrafter"/>
</dbReference>
<dbReference type="SFLD" id="SFLDS00003">
    <property type="entry name" value="Haloacid_Dehalogenase"/>
    <property type="match status" value="1"/>
</dbReference>
<dbReference type="SUPFAM" id="SSF56784">
    <property type="entry name" value="HAD-like"/>
    <property type="match status" value="1"/>
</dbReference>
<dbReference type="InterPro" id="IPR036412">
    <property type="entry name" value="HAD-like_sf"/>
</dbReference>
<evidence type="ECO:0000256" key="2">
    <source>
        <dbReference type="ARBA" id="ARBA00022801"/>
    </source>
</evidence>
<dbReference type="InterPro" id="IPR023214">
    <property type="entry name" value="HAD_sf"/>
</dbReference>
<dbReference type="RefSeq" id="WP_276729887.1">
    <property type="nucleotide sequence ID" value="NZ_JAFKMR010000016.1"/>
</dbReference>
<evidence type="ECO:0000256" key="4">
    <source>
        <dbReference type="ARBA" id="ARBA00023277"/>
    </source>
</evidence>
<evidence type="ECO:0000256" key="3">
    <source>
        <dbReference type="ARBA" id="ARBA00022842"/>
    </source>
</evidence>
<sequence>MSPARPVRACLFDLDGTLADTAPDLAAALNRVRRDHDLTELPLERLRPMASHGARGLLAVGMQVTPEEARYDALKETFLAYYLEAIRVRTTLFDGVVPLLERLHQLALPWGIVTNKLSTYTQPLVTQLPWPHPPGCVVSGDTAARPKPAPDPLLYAAQALRIDPASCIYVGDDLRDMQSAQAAGMRAIAAAYGYCGPSAPESWDADAVIHHPLELLTLDLMS</sequence>
<dbReference type="AlphaFoldDB" id="A0A8I1SW65"/>
<organism evidence="5 6">
    <name type="scientific">Thiomonas arsenitoxydans (strain DSM 22701 / CIP 110005 / 3As)</name>
    <dbReference type="NCBI Taxonomy" id="426114"/>
    <lineage>
        <taxon>Bacteria</taxon>
        <taxon>Pseudomonadati</taxon>
        <taxon>Pseudomonadota</taxon>
        <taxon>Betaproteobacteria</taxon>
        <taxon>Burkholderiales</taxon>
        <taxon>Thiomonas</taxon>
    </lineage>
</organism>
<dbReference type="SFLD" id="SFLDG01129">
    <property type="entry name" value="C1.5:_HAD__Beta-PGM__Phosphata"/>
    <property type="match status" value="1"/>
</dbReference>
<gene>
    <name evidence="5" type="ORF">J0I24_08265</name>
</gene>
<keyword evidence="3" id="KW-0460">Magnesium</keyword>
<dbReference type="InterPro" id="IPR006439">
    <property type="entry name" value="HAD-SF_hydro_IA"/>
</dbReference>
<dbReference type="GO" id="GO:0046872">
    <property type="term" value="F:metal ion binding"/>
    <property type="evidence" value="ECO:0007669"/>
    <property type="project" value="UniProtKB-KW"/>
</dbReference>
<dbReference type="NCBIfam" id="TIGR01549">
    <property type="entry name" value="HAD-SF-IA-v1"/>
    <property type="match status" value="1"/>
</dbReference>
<dbReference type="PANTHER" id="PTHR43434">
    <property type="entry name" value="PHOSPHOGLYCOLATE PHOSPHATASE"/>
    <property type="match status" value="1"/>
</dbReference>
<dbReference type="Gene3D" id="3.40.50.1000">
    <property type="entry name" value="HAD superfamily/HAD-like"/>
    <property type="match status" value="1"/>
</dbReference>
<keyword evidence="4" id="KW-0119">Carbohydrate metabolism</keyword>
<dbReference type="SFLD" id="SFLDG01135">
    <property type="entry name" value="C1.5.6:_HAD__Beta-PGM__Phospha"/>
    <property type="match status" value="1"/>
</dbReference>
<dbReference type="InterPro" id="IPR041492">
    <property type="entry name" value="HAD_2"/>
</dbReference>
<protein>
    <submittedName>
        <fullName evidence="5">HAD-IA family hydrolase</fullName>
    </submittedName>
</protein>
<dbReference type="Pfam" id="PF13419">
    <property type="entry name" value="HAD_2"/>
    <property type="match status" value="1"/>
</dbReference>
<dbReference type="InterPro" id="IPR023198">
    <property type="entry name" value="PGP-like_dom2"/>
</dbReference>
<accession>A0A8I1SW65</accession>
<dbReference type="GO" id="GO:0006281">
    <property type="term" value="P:DNA repair"/>
    <property type="evidence" value="ECO:0007669"/>
    <property type="project" value="TreeGrafter"/>
</dbReference>
<proteinExistence type="predicted"/>
<reference evidence="5" key="1">
    <citation type="submission" date="2021-02" db="EMBL/GenBank/DDBJ databases">
        <title>Thiocyanate and organic carbon inputs drive convergent selection for specific autotrophic Afipia and Thiobacillus strains within complex microbiomes.</title>
        <authorList>
            <person name="Huddy R.J."/>
            <person name="Sachdeva R."/>
            <person name="Kadzinga F."/>
            <person name="Kantor R.S."/>
            <person name="Harrison S.T.L."/>
            <person name="Banfield J.F."/>
        </authorList>
    </citation>
    <scope>NUCLEOTIDE SEQUENCE</scope>
    <source>
        <strain evidence="5">SCN18_13_7_16_R3_B_64_19</strain>
    </source>
</reference>
<name>A0A8I1SW65_THIA3</name>
<evidence type="ECO:0000256" key="1">
    <source>
        <dbReference type="ARBA" id="ARBA00022723"/>
    </source>
</evidence>